<dbReference type="KEGG" id="lpav:PLANPX_4791"/>
<dbReference type="EMBL" id="AP021861">
    <property type="protein sequence ID" value="BBO35179.1"/>
    <property type="molecule type" value="Genomic_DNA"/>
</dbReference>
<dbReference type="EC" id="2.7.1.45" evidence="1"/>
<accession>A0A5K7XPC3</accession>
<dbReference type="AlphaFoldDB" id="A0A5K7XPC3"/>
<dbReference type="SUPFAM" id="SSF53613">
    <property type="entry name" value="Ribokinase-like"/>
    <property type="match status" value="1"/>
</dbReference>
<sequence length="251" mass="27774">MLRLDPGENRIRRTRSFQAWERGGEYNVARGLRRCFGMRTAVATALVDNEVGRPPEDLMLQGGVDLSYLQWQADDGIDRRVRNGLNFTERGFRVRGTLAVSDWGHSAASQLTVGSVDWKALFGTQKTSWSHAGGIFASLSDTTAEVVIEACTQAHANCMIVLYDLNFRPNLWKDRGGVERVGEVNRRIAPRVDVMSGNQEDFLVGLGIHVGGESELSEGDDDFARMIDAAIATFPNFKLVAITLRAVKSTR</sequence>
<gene>
    <name evidence="1" type="ORF">PLANPX_4791</name>
</gene>
<proteinExistence type="predicted"/>
<dbReference type="InterPro" id="IPR029056">
    <property type="entry name" value="Ribokinase-like"/>
</dbReference>
<keyword evidence="1" id="KW-0808">Transferase</keyword>
<dbReference type="RefSeq" id="WP_152100611.1">
    <property type="nucleotide sequence ID" value="NZ_AP021861.1"/>
</dbReference>
<keyword evidence="2" id="KW-1185">Reference proteome</keyword>
<dbReference type="Proteomes" id="UP000326837">
    <property type="component" value="Chromosome"/>
</dbReference>
<organism evidence="1 2">
    <name type="scientific">Lacipirellula parvula</name>
    <dbReference type="NCBI Taxonomy" id="2650471"/>
    <lineage>
        <taxon>Bacteria</taxon>
        <taxon>Pseudomonadati</taxon>
        <taxon>Planctomycetota</taxon>
        <taxon>Planctomycetia</taxon>
        <taxon>Pirellulales</taxon>
        <taxon>Lacipirellulaceae</taxon>
        <taxon>Lacipirellula</taxon>
    </lineage>
</organism>
<name>A0A5K7XPC3_9BACT</name>
<dbReference type="GO" id="GO:0008673">
    <property type="term" value="F:2-dehydro-3-deoxygluconokinase activity"/>
    <property type="evidence" value="ECO:0007669"/>
    <property type="project" value="UniProtKB-EC"/>
</dbReference>
<evidence type="ECO:0000313" key="2">
    <source>
        <dbReference type="Proteomes" id="UP000326837"/>
    </source>
</evidence>
<evidence type="ECO:0000313" key="1">
    <source>
        <dbReference type="EMBL" id="BBO35179.1"/>
    </source>
</evidence>
<protein>
    <submittedName>
        <fullName evidence="1">2-dehydro-3-deoxygluconokinase</fullName>
        <ecNumber evidence="1">2.7.1.45</ecNumber>
    </submittedName>
</protein>
<keyword evidence="1" id="KW-0418">Kinase</keyword>
<reference evidence="2" key="1">
    <citation type="submission" date="2019-10" db="EMBL/GenBank/DDBJ databases">
        <title>Lacipirellula parvula gen. nov., sp. nov., representing a lineage of planctomycetes widespread in freshwater anoxic habitats, and description of the family Lacipirellulaceae.</title>
        <authorList>
            <person name="Dedysh S.N."/>
            <person name="Kulichevskaya I.S."/>
            <person name="Beletsky A.V."/>
            <person name="Rakitin A.L."/>
            <person name="Mardanov A.V."/>
            <person name="Ivanova A.A."/>
            <person name="Saltykova V.X."/>
            <person name="Rijpstra W.I.C."/>
            <person name="Sinninghe Damste J.S."/>
            <person name="Ravin N.V."/>
        </authorList>
    </citation>
    <scope>NUCLEOTIDE SEQUENCE [LARGE SCALE GENOMIC DNA]</scope>
    <source>
        <strain evidence="2">PX69</strain>
    </source>
</reference>
<dbReference type="Gene3D" id="3.40.1190.20">
    <property type="match status" value="1"/>
</dbReference>